<evidence type="ECO:0000256" key="1">
    <source>
        <dbReference type="SAM" id="SignalP"/>
    </source>
</evidence>
<feature type="chain" id="PRO_5005807893" description="Twin-arginine translocation pathway signal" evidence="1">
    <location>
        <begin position="33"/>
        <end position="162"/>
    </location>
</feature>
<keyword evidence="3" id="KW-1185">Reference proteome</keyword>
<keyword evidence="1" id="KW-0732">Signal</keyword>
<organism evidence="2 3">
    <name type="scientific">Roseibium aggregatum</name>
    <dbReference type="NCBI Taxonomy" id="187304"/>
    <lineage>
        <taxon>Bacteria</taxon>
        <taxon>Pseudomonadati</taxon>
        <taxon>Pseudomonadota</taxon>
        <taxon>Alphaproteobacteria</taxon>
        <taxon>Hyphomicrobiales</taxon>
        <taxon>Stappiaceae</taxon>
        <taxon>Roseibium</taxon>
    </lineage>
</organism>
<evidence type="ECO:0000313" key="2">
    <source>
        <dbReference type="EMBL" id="CTQ44511.1"/>
    </source>
</evidence>
<dbReference type="KEGG" id="lagg:B0E33_08515"/>
<dbReference type="GO" id="GO:0005506">
    <property type="term" value="F:iron ion binding"/>
    <property type="evidence" value="ECO:0007669"/>
    <property type="project" value="InterPro"/>
</dbReference>
<evidence type="ECO:0008006" key="4">
    <source>
        <dbReference type="Google" id="ProtNLM"/>
    </source>
</evidence>
<dbReference type="GO" id="GO:0016702">
    <property type="term" value="F:oxidoreductase activity, acting on single donors with incorporation of molecular oxygen, incorporation of two atoms of oxygen"/>
    <property type="evidence" value="ECO:0007669"/>
    <property type="project" value="InterPro"/>
</dbReference>
<gene>
    <name evidence="2" type="ORF">LAL4801_02955</name>
</gene>
<dbReference type="InterPro" id="IPR006311">
    <property type="entry name" value="TAT_signal"/>
</dbReference>
<protein>
    <recommendedName>
        <fullName evidence="4">Twin-arginine translocation pathway signal</fullName>
    </recommendedName>
</protein>
<feature type="signal peptide" evidence="1">
    <location>
        <begin position="1"/>
        <end position="32"/>
    </location>
</feature>
<dbReference type="STRING" id="187304.B0E33_08515"/>
<sequence length="162" mass="17037">MTSGLITRRNLLVTGTALLVSGASGLSVPAQAKGVAPTASMRGGSNNYRPGAPIVDRIGGGGFWMSGTVRRAGDGAPLAGQRIQIWAHTTEGNERDQRSHGATLTDANGVFRLEMPQIVPAFGQPHGHLAYDSGEFETVFLRPVMRSSADTSLEAHFVLQPA</sequence>
<evidence type="ECO:0000313" key="3">
    <source>
        <dbReference type="Proteomes" id="UP000048926"/>
    </source>
</evidence>
<name>A0A0M6Y680_9HYPH</name>
<dbReference type="InterPro" id="IPR015889">
    <property type="entry name" value="Intradiol_dOase_core"/>
</dbReference>
<accession>A0A0M6Y680</accession>
<dbReference type="Proteomes" id="UP000048926">
    <property type="component" value="Unassembled WGS sequence"/>
</dbReference>
<dbReference type="AlphaFoldDB" id="A0A0M6Y680"/>
<dbReference type="PROSITE" id="PS51318">
    <property type="entry name" value="TAT"/>
    <property type="match status" value="1"/>
</dbReference>
<dbReference type="RefSeq" id="WP_055657313.1">
    <property type="nucleotide sequence ID" value="NZ_CP045627.1"/>
</dbReference>
<dbReference type="EMBL" id="CXST01000002">
    <property type="protein sequence ID" value="CTQ44511.1"/>
    <property type="molecule type" value="Genomic_DNA"/>
</dbReference>
<proteinExistence type="predicted"/>
<dbReference type="SUPFAM" id="SSF49482">
    <property type="entry name" value="Aromatic compound dioxygenase"/>
    <property type="match status" value="1"/>
</dbReference>
<reference evidence="3" key="1">
    <citation type="submission" date="2015-07" db="EMBL/GenBank/DDBJ databases">
        <authorList>
            <person name="Rodrigo-Torres Lidia"/>
            <person name="Arahal R.David."/>
        </authorList>
    </citation>
    <scope>NUCLEOTIDE SEQUENCE [LARGE SCALE GENOMIC DNA]</scope>
    <source>
        <strain evidence="3">CECT 4801</strain>
    </source>
</reference>
<dbReference type="OrthoDB" id="7725472at2"/>
<dbReference type="Gene3D" id="2.60.130.10">
    <property type="entry name" value="Aromatic compound dioxygenase"/>
    <property type="match status" value="1"/>
</dbReference>